<dbReference type="InterPro" id="IPR051011">
    <property type="entry name" value="Metal_resp_trans_reg"/>
</dbReference>
<evidence type="ECO:0000256" key="1">
    <source>
        <dbReference type="ARBA" id="ARBA00023015"/>
    </source>
</evidence>
<sequence>MTVGRKPASGHARLTAEYHFDSYRNMEMEAAIAALSALAQETRLSIFRALVRAQSPVAGEGGLAAGEIAEALGVAPATLSFHLKELSHAGLVASRREGRSILYTVNLDAMLGLTGFLLDDCCQGACGTLSPCAVTPVNSTRKECV</sequence>
<dbReference type="EMBL" id="CP000774">
    <property type="protein sequence ID" value="ABS63061.1"/>
    <property type="molecule type" value="Genomic_DNA"/>
</dbReference>
<dbReference type="CDD" id="cd00090">
    <property type="entry name" value="HTH_ARSR"/>
    <property type="match status" value="1"/>
</dbReference>
<keyword evidence="6" id="KW-1185">Reference proteome</keyword>
<keyword evidence="3" id="KW-0804">Transcription</keyword>
<evidence type="ECO:0000256" key="3">
    <source>
        <dbReference type="ARBA" id="ARBA00023163"/>
    </source>
</evidence>
<keyword evidence="2" id="KW-0238">DNA-binding</keyword>
<dbReference type="HOGENOM" id="CLU_097806_2_2_5"/>
<keyword evidence="1" id="KW-0805">Transcription regulation</keyword>
<dbReference type="InterPro" id="IPR036388">
    <property type="entry name" value="WH-like_DNA-bd_sf"/>
</dbReference>
<dbReference type="InterPro" id="IPR036390">
    <property type="entry name" value="WH_DNA-bd_sf"/>
</dbReference>
<dbReference type="InterPro" id="IPR001845">
    <property type="entry name" value="HTH_ArsR_DNA-bd_dom"/>
</dbReference>
<dbReference type="AlphaFoldDB" id="A7HT28"/>
<dbReference type="PANTHER" id="PTHR43132:SF2">
    <property type="entry name" value="ARSENICAL RESISTANCE OPERON REPRESSOR ARSR-RELATED"/>
    <property type="match status" value="1"/>
</dbReference>
<dbReference type="PANTHER" id="PTHR43132">
    <property type="entry name" value="ARSENICAL RESISTANCE OPERON REPRESSOR ARSR-RELATED"/>
    <property type="match status" value="1"/>
</dbReference>
<dbReference type="GO" id="GO:0003677">
    <property type="term" value="F:DNA binding"/>
    <property type="evidence" value="ECO:0007669"/>
    <property type="project" value="UniProtKB-KW"/>
</dbReference>
<evidence type="ECO:0000313" key="6">
    <source>
        <dbReference type="Proteomes" id="UP000006377"/>
    </source>
</evidence>
<reference evidence="5 6" key="1">
    <citation type="journal article" date="2011" name="Stand. Genomic Sci.">
        <title>Complete genome sequence of Parvibaculum lavamentivorans type strain (DS-1(T)).</title>
        <authorList>
            <person name="Schleheck D."/>
            <person name="Weiss M."/>
            <person name="Pitluck S."/>
            <person name="Bruce D."/>
            <person name="Land M.L."/>
            <person name="Han S."/>
            <person name="Saunders E."/>
            <person name="Tapia R."/>
            <person name="Detter C."/>
            <person name="Brettin T."/>
            <person name="Han J."/>
            <person name="Woyke T."/>
            <person name="Goodwin L."/>
            <person name="Pennacchio L."/>
            <person name="Nolan M."/>
            <person name="Cook A.M."/>
            <person name="Kjelleberg S."/>
            <person name="Thomas T."/>
        </authorList>
    </citation>
    <scope>NUCLEOTIDE SEQUENCE [LARGE SCALE GENOMIC DNA]</scope>
    <source>
        <strain evidence="6">DS-1 / DSM 13023 / NCIMB 13966</strain>
    </source>
</reference>
<dbReference type="PROSITE" id="PS50987">
    <property type="entry name" value="HTH_ARSR_2"/>
    <property type="match status" value="1"/>
</dbReference>
<dbReference type="Proteomes" id="UP000006377">
    <property type="component" value="Chromosome"/>
</dbReference>
<dbReference type="SMART" id="SM00418">
    <property type="entry name" value="HTH_ARSR"/>
    <property type="match status" value="1"/>
</dbReference>
<protein>
    <submittedName>
        <fullName evidence="5">Regulatory protein ArsR</fullName>
    </submittedName>
</protein>
<name>A7HT28_PARL1</name>
<dbReference type="eggNOG" id="COG0640">
    <property type="taxonomic scope" value="Bacteria"/>
</dbReference>
<dbReference type="NCBIfam" id="NF033788">
    <property type="entry name" value="HTH_metalloreg"/>
    <property type="match status" value="1"/>
</dbReference>
<dbReference type="InterPro" id="IPR011991">
    <property type="entry name" value="ArsR-like_HTH"/>
</dbReference>
<evidence type="ECO:0000313" key="5">
    <source>
        <dbReference type="EMBL" id="ABS63061.1"/>
    </source>
</evidence>
<proteinExistence type="predicted"/>
<organism evidence="5 6">
    <name type="scientific">Parvibaculum lavamentivorans (strain DS-1 / DSM 13023 / NCIMB 13966)</name>
    <dbReference type="NCBI Taxonomy" id="402881"/>
    <lineage>
        <taxon>Bacteria</taxon>
        <taxon>Pseudomonadati</taxon>
        <taxon>Pseudomonadota</taxon>
        <taxon>Alphaproteobacteria</taxon>
        <taxon>Hyphomicrobiales</taxon>
        <taxon>Parvibaculaceae</taxon>
        <taxon>Parvibaculum</taxon>
    </lineage>
</organism>
<dbReference type="STRING" id="402881.Plav_1441"/>
<dbReference type="GO" id="GO:0003700">
    <property type="term" value="F:DNA-binding transcription factor activity"/>
    <property type="evidence" value="ECO:0007669"/>
    <property type="project" value="InterPro"/>
</dbReference>
<accession>A7HT28</accession>
<evidence type="ECO:0000256" key="2">
    <source>
        <dbReference type="ARBA" id="ARBA00023125"/>
    </source>
</evidence>
<dbReference type="SUPFAM" id="SSF46785">
    <property type="entry name" value="Winged helix' DNA-binding domain"/>
    <property type="match status" value="1"/>
</dbReference>
<evidence type="ECO:0000259" key="4">
    <source>
        <dbReference type="PROSITE" id="PS50987"/>
    </source>
</evidence>
<dbReference type="Gene3D" id="1.10.10.10">
    <property type="entry name" value="Winged helix-like DNA-binding domain superfamily/Winged helix DNA-binding domain"/>
    <property type="match status" value="1"/>
</dbReference>
<dbReference type="Pfam" id="PF12840">
    <property type="entry name" value="HTH_20"/>
    <property type="match status" value="1"/>
</dbReference>
<feature type="domain" description="HTH arsR-type" evidence="4">
    <location>
        <begin position="23"/>
        <end position="125"/>
    </location>
</feature>
<gene>
    <name evidence="5" type="ordered locus">Plav_1441</name>
</gene>
<dbReference type="KEGG" id="pla:Plav_1441"/>